<comment type="caution">
    <text evidence="1">The sequence shown here is derived from an EMBL/GenBank/DDBJ whole genome shotgun (WGS) entry which is preliminary data.</text>
</comment>
<dbReference type="AlphaFoldDB" id="A0A2N3J114"/>
<protein>
    <submittedName>
        <fullName evidence="1">Uncharacterized protein</fullName>
    </submittedName>
</protein>
<evidence type="ECO:0000313" key="1">
    <source>
        <dbReference type="EMBL" id="PKQ79252.1"/>
    </source>
</evidence>
<evidence type="ECO:0000313" key="2">
    <source>
        <dbReference type="Proteomes" id="UP000233526"/>
    </source>
</evidence>
<organism evidence="1 2">
    <name type="scientific">Aeromonas sobria</name>
    <dbReference type="NCBI Taxonomy" id="646"/>
    <lineage>
        <taxon>Bacteria</taxon>
        <taxon>Pseudomonadati</taxon>
        <taxon>Pseudomonadota</taxon>
        <taxon>Gammaproteobacteria</taxon>
        <taxon>Aeromonadales</taxon>
        <taxon>Aeromonadaceae</taxon>
        <taxon>Aeromonas</taxon>
    </lineage>
</organism>
<dbReference type="Proteomes" id="UP000233526">
    <property type="component" value="Unassembled WGS sequence"/>
</dbReference>
<sequence length="96" mass="11272">MTLDIDGYFPPTGGFDSGLVRLKSSLISKLFIDIEAAWIELVLSHLKDQAACFRMCEKNMIIKFIMNDCQIREWYDNKTTQYHFFHYLSYLLHGLT</sequence>
<dbReference type="EMBL" id="LJZX01000031">
    <property type="protein sequence ID" value="PKQ79252.1"/>
    <property type="molecule type" value="Genomic_DNA"/>
</dbReference>
<proteinExistence type="predicted"/>
<reference evidence="1 2" key="1">
    <citation type="journal article" date="2017" name="Front. Microbiol.">
        <title>Strong Genomic and Phenotypic Heterogeneity in the Aeromonas sobria Species Complex.</title>
        <authorList>
            <person name="Gauthier J."/>
            <person name="Vincent A.T."/>
            <person name="Charette S.J."/>
            <person name="Derome N."/>
        </authorList>
    </citation>
    <scope>NUCLEOTIDE SEQUENCE [LARGE SCALE GENOMIC DNA]</scope>
    <source>
        <strain evidence="1 2">JF2635</strain>
    </source>
</reference>
<gene>
    <name evidence="1" type="ORF">AOX56_13975</name>
</gene>
<accession>A0A2N3J114</accession>
<name>A0A2N3J114_AERSO</name>